<name>A0A0A8ZTU3_ARUDO</name>
<dbReference type="EMBL" id="GBRH01255056">
    <property type="protein sequence ID" value="JAD42839.1"/>
    <property type="molecule type" value="Transcribed_RNA"/>
</dbReference>
<organism evidence="1">
    <name type="scientific">Arundo donax</name>
    <name type="common">Giant reed</name>
    <name type="synonym">Donax arundinaceus</name>
    <dbReference type="NCBI Taxonomy" id="35708"/>
    <lineage>
        <taxon>Eukaryota</taxon>
        <taxon>Viridiplantae</taxon>
        <taxon>Streptophyta</taxon>
        <taxon>Embryophyta</taxon>
        <taxon>Tracheophyta</taxon>
        <taxon>Spermatophyta</taxon>
        <taxon>Magnoliopsida</taxon>
        <taxon>Liliopsida</taxon>
        <taxon>Poales</taxon>
        <taxon>Poaceae</taxon>
        <taxon>PACMAD clade</taxon>
        <taxon>Arundinoideae</taxon>
        <taxon>Arundineae</taxon>
        <taxon>Arundo</taxon>
    </lineage>
</organism>
<protein>
    <submittedName>
        <fullName evidence="1">Uncharacterized protein</fullName>
    </submittedName>
</protein>
<accession>A0A0A8ZTU3</accession>
<proteinExistence type="predicted"/>
<evidence type="ECO:0000313" key="1">
    <source>
        <dbReference type="EMBL" id="JAD42839.1"/>
    </source>
</evidence>
<dbReference type="AlphaFoldDB" id="A0A0A8ZTU3"/>
<reference evidence="1" key="1">
    <citation type="submission" date="2014-09" db="EMBL/GenBank/DDBJ databases">
        <authorList>
            <person name="Magalhaes I.L.F."/>
            <person name="Oliveira U."/>
            <person name="Santos F.R."/>
            <person name="Vidigal T.H.D.A."/>
            <person name="Brescovit A.D."/>
            <person name="Santos A.J."/>
        </authorList>
    </citation>
    <scope>NUCLEOTIDE SEQUENCE</scope>
    <source>
        <tissue evidence="1">Shoot tissue taken approximately 20 cm above the soil surface</tissue>
    </source>
</reference>
<reference evidence="1" key="2">
    <citation type="journal article" date="2015" name="Data Brief">
        <title>Shoot transcriptome of the giant reed, Arundo donax.</title>
        <authorList>
            <person name="Barrero R.A."/>
            <person name="Guerrero F.D."/>
            <person name="Moolhuijzen P."/>
            <person name="Goolsby J.A."/>
            <person name="Tidwell J."/>
            <person name="Bellgard S.E."/>
            <person name="Bellgard M.I."/>
        </authorList>
    </citation>
    <scope>NUCLEOTIDE SEQUENCE</scope>
    <source>
        <tissue evidence="1">Shoot tissue taken approximately 20 cm above the soil surface</tissue>
    </source>
</reference>
<sequence>MCLEVMMVVFFFMPILGQARFKIA</sequence>